<keyword evidence="1" id="KW-0472">Membrane</keyword>
<protein>
    <submittedName>
        <fullName evidence="2">Uncharacterized protein</fullName>
    </submittedName>
</protein>
<evidence type="ECO:0000313" key="2">
    <source>
        <dbReference type="EMBL" id="KKW42727.1"/>
    </source>
</evidence>
<dbReference type="STRING" id="1619044.UY92_C0004G0063"/>
<reference evidence="2 3" key="1">
    <citation type="journal article" date="2015" name="Nature">
        <title>rRNA introns, odd ribosomes, and small enigmatic genomes across a large radiation of phyla.</title>
        <authorList>
            <person name="Brown C.T."/>
            <person name="Hug L.A."/>
            <person name="Thomas B.C."/>
            <person name="Sharon I."/>
            <person name="Castelle C.J."/>
            <person name="Singh A."/>
            <person name="Wilkins M.J."/>
            <person name="Williams K.H."/>
            <person name="Banfield J.F."/>
        </authorList>
    </citation>
    <scope>NUCLEOTIDE SEQUENCE [LARGE SCALE GENOMIC DNA]</scope>
</reference>
<feature type="transmembrane region" description="Helical" evidence="1">
    <location>
        <begin position="106"/>
        <end position="127"/>
    </location>
</feature>
<organism evidence="2 3">
    <name type="scientific">Candidatus Magasanikbacteria bacterium GW2011_GWA2_56_11</name>
    <dbReference type="NCBI Taxonomy" id="1619044"/>
    <lineage>
        <taxon>Bacteria</taxon>
        <taxon>Candidatus Magasanikiibacteriota</taxon>
    </lineage>
</organism>
<keyword evidence="1" id="KW-0812">Transmembrane</keyword>
<keyword evidence="1" id="KW-1133">Transmembrane helix</keyword>
<name>A0A0G2AN23_9BACT</name>
<sequence>MTALAQKFAPFLLIFILGHFLAAPALALNLGGGDTGSTWQAADKAGYDKAGETTLAETAGKIIKIVLSVVGVIFTALMVYAGILWMTARGDESKVEKAKDIIEASIIGLVIALASYGLTSFVVNNVLDQTAPSPAAPEPVPESGAGGAGE</sequence>
<comment type="caution">
    <text evidence="2">The sequence shown here is derived from an EMBL/GenBank/DDBJ whole genome shotgun (WGS) entry which is preliminary data.</text>
</comment>
<evidence type="ECO:0000313" key="3">
    <source>
        <dbReference type="Proteomes" id="UP000033870"/>
    </source>
</evidence>
<evidence type="ECO:0000256" key="1">
    <source>
        <dbReference type="SAM" id="Phobius"/>
    </source>
</evidence>
<dbReference type="Pfam" id="PF18895">
    <property type="entry name" value="T4SS_pilin"/>
    <property type="match status" value="1"/>
</dbReference>
<accession>A0A0G2AN23</accession>
<dbReference type="AlphaFoldDB" id="A0A0G2AN23"/>
<gene>
    <name evidence="2" type="ORF">UY92_C0004G0063</name>
</gene>
<dbReference type="EMBL" id="LCRX01000004">
    <property type="protein sequence ID" value="KKW42727.1"/>
    <property type="molecule type" value="Genomic_DNA"/>
</dbReference>
<dbReference type="InterPro" id="IPR043993">
    <property type="entry name" value="T4SS_pilin"/>
</dbReference>
<dbReference type="Proteomes" id="UP000033870">
    <property type="component" value="Unassembled WGS sequence"/>
</dbReference>
<proteinExistence type="predicted"/>
<feature type="transmembrane region" description="Helical" evidence="1">
    <location>
        <begin position="62"/>
        <end position="85"/>
    </location>
</feature>